<evidence type="ECO:0000313" key="2">
    <source>
        <dbReference type="EMBL" id="CNT84082.1"/>
    </source>
</evidence>
<sequence>MHHDPADKSGDKCPEKARAEAVTHPGTNRARSQRGAFGNGVANVCGEERHHQRQPGDTDIKQFFKIRIGGGIGYGALAI</sequence>
<reference evidence="2 3" key="1">
    <citation type="submission" date="2015-03" db="EMBL/GenBank/DDBJ databases">
        <authorList>
            <consortium name="Pathogen Informatics"/>
        </authorList>
    </citation>
    <scope>NUCLEOTIDE SEQUENCE [LARGE SCALE GENOMIC DNA]</scope>
    <source>
        <strain evidence="2 3">A1104</strain>
    </source>
</reference>
<proteinExistence type="predicted"/>
<protein>
    <submittedName>
        <fullName evidence="2">Uncharacterized protein</fullName>
    </submittedName>
</protein>
<name>A0A655BY76_SALET</name>
<evidence type="ECO:0000256" key="1">
    <source>
        <dbReference type="SAM" id="MobiDB-lite"/>
    </source>
</evidence>
<dbReference type="AlphaFoldDB" id="A0A655BY76"/>
<feature type="region of interest" description="Disordered" evidence="1">
    <location>
        <begin position="1"/>
        <end position="58"/>
    </location>
</feature>
<accession>A0A655BY76</accession>
<dbReference type="EMBL" id="CQPA01000006">
    <property type="protein sequence ID" value="CNT84082.1"/>
    <property type="molecule type" value="Genomic_DNA"/>
</dbReference>
<feature type="compositionally biased region" description="Basic and acidic residues" evidence="1">
    <location>
        <begin position="46"/>
        <end position="58"/>
    </location>
</feature>
<feature type="compositionally biased region" description="Basic and acidic residues" evidence="1">
    <location>
        <begin position="1"/>
        <end position="21"/>
    </location>
</feature>
<organism evidence="2 3">
    <name type="scientific">Salmonella enterica subsp. enterica serovar Bovismorbificans</name>
    <dbReference type="NCBI Taxonomy" id="58097"/>
    <lineage>
        <taxon>Bacteria</taxon>
        <taxon>Pseudomonadati</taxon>
        <taxon>Pseudomonadota</taxon>
        <taxon>Gammaproteobacteria</taxon>
        <taxon>Enterobacterales</taxon>
        <taxon>Enterobacteriaceae</taxon>
        <taxon>Salmonella</taxon>
    </lineage>
</organism>
<evidence type="ECO:0000313" key="3">
    <source>
        <dbReference type="Proteomes" id="UP000041314"/>
    </source>
</evidence>
<dbReference type="Proteomes" id="UP000041314">
    <property type="component" value="Unassembled WGS sequence"/>
</dbReference>
<gene>
    <name evidence="2" type="ORF">ERS008198_01186</name>
</gene>